<evidence type="ECO:0000313" key="8">
    <source>
        <dbReference type="Proteomes" id="UP000317366"/>
    </source>
</evidence>
<dbReference type="SUPFAM" id="SSF48452">
    <property type="entry name" value="TPR-like"/>
    <property type="match status" value="2"/>
</dbReference>
<keyword evidence="1" id="KW-0808">Transferase</keyword>
<dbReference type="PROSITE" id="PS00107">
    <property type="entry name" value="PROTEIN_KINASE_ATP"/>
    <property type="match status" value="1"/>
</dbReference>
<dbReference type="EMBL" id="VBOX01000072">
    <property type="protein sequence ID" value="TMQ62600.1"/>
    <property type="molecule type" value="Genomic_DNA"/>
</dbReference>
<evidence type="ECO:0000256" key="4">
    <source>
        <dbReference type="ARBA" id="ARBA00022840"/>
    </source>
</evidence>
<keyword evidence="3" id="KW-0418">Kinase</keyword>
<dbReference type="PANTHER" id="PTHR43289:SF6">
    <property type="entry name" value="SERINE_THREONINE-PROTEIN KINASE NEKL-3"/>
    <property type="match status" value="1"/>
</dbReference>
<gene>
    <name evidence="7" type="ORF">E6K77_06910</name>
</gene>
<dbReference type="GO" id="GO:0004674">
    <property type="term" value="F:protein serine/threonine kinase activity"/>
    <property type="evidence" value="ECO:0007669"/>
    <property type="project" value="TreeGrafter"/>
</dbReference>
<dbReference type="InterPro" id="IPR017441">
    <property type="entry name" value="Protein_kinase_ATP_BS"/>
</dbReference>
<evidence type="ECO:0000256" key="5">
    <source>
        <dbReference type="PROSITE-ProRule" id="PRU10141"/>
    </source>
</evidence>
<evidence type="ECO:0000256" key="3">
    <source>
        <dbReference type="ARBA" id="ARBA00022777"/>
    </source>
</evidence>
<dbReference type="SMART" id="SM00220">
    <property type="entry name" value="S_TKc"/>
    <property type="match status" value="1"/>
</dbReference>
<dbReference type="Gene3D" id="1.25.40.10">
    <property type="entry name" value="Tetratricopeptide repeat domain"/>
    <property type="match status" value="2"/>
</dbReference>
<organism evidence="7 8">
    <name type="scientific">Eiseniibacteriota bacterium</name>
    <dbReference type="NCBI Taxonomy" id="2212470"/>
    <lineage>
        <taxon>Bacteria</taxon>
        <taxon>Candidatus Eiseniibacteriota</taxon>
    </lineage>
</organism>
<dbReference type="GO" id="GO:0005524">
    <property type="term" value="F:ATP binding"/>
    <property type="evidence" value="ECO:0007669"/>
    <property type="project" value="UniProtKB-UniRule"/>
</dbReference>
<dbReference type="Pfam" id="PF00069">
    <property type="entry name" value="Pkinase"/>
    <property type="match status" value="1"/>
</dbReference>
<dbReference type="InterPro" id="IPR011990">
    <property type="entry name" value="TPR-like_helical_dom_sf"/>
</dbReference>
<dbReference type="Gene3D" id="3.30.200.20">
    <property type="entry name" value="Phosphorylase Kinase, domain 1"/>
    <property type="match status" value="1"/>
</dbReference>
<dbReference type="PANTHER" id="PTHR43289">
    <property type="entry name" value="MITOGEN-ACTIVATED PROTEIN KINASE KINASE KINASE 20-RELATED"/>
    <property type="match status" value="1"/>
</dbReference>
<dbReference type="SUPFAM" id="SSF56112">
    <property type="entry name" value="Protein kinase-like (PK-like)"/>
    <property type="match status" value="1"/>
</dbReference>
<feature type="binding site" evidence="5">
    <location>
        <position position="41"/>
    </location>
    <ligand>
        <name>ATP</name>
        <dbReference type="ChEBI" id="CHEBI:30616"/>
    </ligand>
</feature>
<dbReference type="Proteomes" id="UP000317366">
    <property type="component" value="Unassembled WGS sequence"/>
</dbReference>
<protein>
    <recommendedName>
        <fullName evidence="6">Protein kinase domain-containing protein</fullName>
    </recommendedName>
</protein>
<evidence type="ECO:0000256" key="2">
    <source>
        <dbReference type="ARBA" id="ARBA00022741"/>
    </source>
</evidence>
<evidence type="ECO:0000256" key="1">
    <source>
        <dbReference type="ARBA" id="ARBA00022679"/>
    </source>
</evidence>
<dbReference type="PROSITE" id="PS50011">
    <property type="entry name" value="PROTEIN_KINASE_DOM"/>
    <property type="match status" value="1"/>
</dbReference>
<dbReference type="AlphaFoldDB" id="A0A538TG50"/>
<dbReference type="Gene3D" id="3.40.50.10070">
    <property type="entry name" value="TolB, N-terminal domain"/>
    <property type="match status" value="1"/>
</dbReference>
<accession>A0A538TG50</accession>
<feature type="domain" description="Protein kinase" evidence="6">
    <location>
        <begin position="12"/>
        <end position="283"/>
    </location>
</feature>
<dbReference type="InterPro" id="IPR011009">
    <property type="entry name" value="Kinase-like_dom_sf"/>
</dbReference>
<dbReference type="Gene3D" id="1.10.510.10">
    <property type="entry name" value="Transferase(Phosphotransferase) domain 1"/>
    <property type="match status" value="1"/>
</dbReference>
<sequence>MALPPDTRLGPYEIVGPLGGGAMGEVYRARDKRLGRDVAIKALPPAFAADPARLSRFRREAQTLASLNHPNIAAIYGLEEADGAPHLVLELVEGETLAARLARGALPQSEALALGIQIAGAIEAAHERGVVHRDLKPGNVMINPAGTAKVLDFGLAKSDPGPASGGALSDSPTLSGHPDATAAGVILGTAAYMSPEQARGKPVDRRSDVWSFGCVLFECFTGCPAFAGETVSDLIARILEREPDWSALPAGTSSRIREILRRCLRKNADERPRDIRDVRLELCDVASGGGKAAAGREKSIAVLPFENQSGADDEFFADGVTDEILNALAQVEGLRVAARASCFAFKGRREDLRAIGEKLDVTTVLEGTVRRAGPRLRITVQLANAADGYQLWSERYDREMTDVFAVQDEIAGAIATRLRGTMHAEADRSRARSGTKNLEAYELVLRGRALLIKRGRFMLQAITLFEKAIAIDPQYAEPLASLSDSYRLMGTFGVAPFAEVMSKSKALAERALVIDPRLVEAWATLAAVEEQYDRNYAQSDSLYARALELEPRNATTRAQWALWRVIRGVMTDEEGLAQLRRAVQDDPLNPWVGGMHSYLLGITGKHEESTVEAERSMGLDAESFFARWNLMRAHAWAGHYDRAIEEAPTLLGDSGRHNWALGLLAWTYGRAGRTDHARACYDELEGRSRHEFVSPCWLSVAAGCADLEEPAIGWAERAVADRDPLLLWSRRLPFWEYHRARPRFKEVMRGVWE</sequence>
<dbReference type="PROSITE" id="PS00108">
    <property type="entry name" value="PROTEIN_KINASE_ST"/>
    <property type="match status" value="1"/>
</dbReference>
<name>A0A538TG50_UNCEI</name>
<reference evidence="7 8" key="1">
    <citation type="journal article" date="2019" name="Nat. Microbiol.">
        <title>Mediterranean grassland soil C-N compound turnover is dependent on rainfall and depth, and is mediated by genomically divergent microorganisms.</title>
        <authorList>
            <person name="Diamond S."/>
            <person name="Andeer P.F."/>
            <person name="Li Z."/>
            <person name="Crits-Christoph A."/>
            <person name="Burstein D."/>
            <person name="Anantharaman K."/>
            <person name="Lane K.R."/>
            <person name="Thomas B.C."/>
            <person name="Pan C."/>
            <person name="Northen T.R."/>
            <person name="Banfield J.F."/>
        </authorList>
    </citation>
    <scope>NUCLEOTIDE SEQUENCE [LARGE SCALE GENOMIC DNA]</scope>
    <source>
        <strain evidence="7">WS_7</strain>
    </source>
</reference>
<evidence type="ECO:0000313" key="7">
    <source>
        <dbReference type="EMBL" id="TMQ62600.1"/>
    </source>
</evidence>
<dbReference type="CDD" id="cd14014">
    <property type="entry name" value="STKc_PknB_like"/>
    <property type="match status" value="1"/>
</dbReference>
<comment type="caution">
    <text evidence="7">The sequence shown here is derived from an EMBL/GenBank/DDBJ whole genome shotgun (WGS) entry which is preliminary data.</text>
</comment>
<dbReference type="InterPro" id="IPR000719">
    <property type="entry name" value="Prot_kinase_dom"/>
</dbReference>
<dbReference type="InterPro" id="IPR008271">
    <property type="entry name" value="Ser/Thr_kinase_AS"/>
</dbReference>
<proteinExistence type="predicted"/>
<keyword evidence="4 5" id="KW-0067">ATP-binding</keyword>
<evidence type="ECO:0000259" key="6">
    <source>
        <dbReference type="PROSITE" id="PS50011"/>
    </source>
</evidence>
<keyword evidence="2 5" id="KW-0547">Nucleotide-binding</keyword>